<dbReference type="CDD" id="cd06565">
    <property type="entry name" value="GH20_GcnA-like"/>
    <property type="match status" value="1"/>
</dbReference>
<dbReference type="RefSeq" id="WP_108991295.1">
    <property type="nucleotide sequence ID" value="NZ_BDQX01000028.1"/>
</dbReference>
<accession>A0A2R5ER32</accession>
<dbReference type="EMBL" id="BDQX01000028">
    <property type="protein sequence ID" value="GBG05854.1"/>
    <property type="molecule type" value="Genomic_DNA"/>
</dbReference>
<evidence type="ECO:0000256" key="1">
    <source>
        <dbReference type="ARBA" id="ARBA00006285"/>
    </source>
</evidence>
<comment type="similarity">
    <text evidence="1">Belongs to the glycosyl hydrolase 20 family.</text>
</comment>
<protein>
    <submittedName>
        <fullName evidence="5">Beta-N-acetylhexosaminidase</fullName>
    </submittedName>
</protein>
<comment type="caution">
    <text evidence="5">The sequence shown here is derived from an EMBL/GenBank/DDBJ whole genome shotgun (WGS) entry which is preliminary data.</text>
</comment>
<feature type="domain" description="Glycoside hydrolase family 20 catalytic" evidence="3">
    <location>
        <begin position="90"/>
        <end position="276"/>
    </location>
</feature>
<name>A0A2R5ER32_9BACL</name>
<dbReference type="GO" id="GO:0004563">
    <property type="term" value="F:beta-N-acetylhexosaminidase activity"/>
    <property type="evidence" value="ECO:0007669"/>
    <property type="project" value="UniProtKB-ARBA"/>
</dbReference>
<dbReference type="GO" id="GO:0005975">
    <property type="term" value="P:carbohydrate metabolic process"/>
    <property type="evidence" value="ECO:0007669"/>
    <property type="project" value="InterPro"/>
</dbReference>
<dbReference type="Gene3D" id="1.20.120.670">
    <property type="entry name" value="N-acetyl-b-d-glucoasminidase"/>
    <property type="match status" value="1"/>
</dbReference>
<gene>
    <name evidence="5" type="ORF">PAT3040_00339</name>
</gene>
<dbReference type="PANTHER" id="PTHR21040:SF8">
    <property type="entry name" value="BCDNA.GH04120"/>
    <property type="match status" value="1"/>
</dbReference>
<dbReference type="InterPro" id="IPR015883">
    <property type="entry name" value="Glyco_hydro_20_cat"/>
</dbReference>
<dbReference type="Pfam" id="PF18088">
    <property type="entry name" value="Glyco_H_20C_C"/>
    <property type="match status" value="1"/>
</dbReference>
<dbReference type="InterPro" id="IPR041063">
    <property type="entry name" value="Glyco_H_20C_C"/>
</dbReference>
<dbReference type="Gene3D" id="3.20.20.80">
    <property type="entry name" value="Glycosidases"/>
    <property type="match status" value="1"/>
</dbReference>
<evidence type="ECO:0000259" key="3">
    <source>
        <dbReference type="Pfam" id="PF00728"/>
    </source>
</evidence>
<sequence>MKLRFHGLSADLEQGVRLLEDKLGFRQSEDGYPISVRHRAGRIEVCAETKGAELQYDRKIHFFRGLGLLIEALRNAGETVAVDICEEPQFDFNGMMFDVSRNAVVSLDNIKQFILNMAVMGLNGFMLYTEDTFSIDDNEYFGYMRGKYSFNEMKALDDLADTFGIEVVPCIQTLGHVEHALKWNNATDIRDTHDIFLVGEPETYAFIEQMIRHASAPLRSKRIHIGMDEAHALGLGQYLRKNGVQPRFEIMNAHLRSVLRITEALGLKPMIWSDMYFRLGSKTGDYYDQSVDFPDNVVAGIPDNVSFVYWDYYHHDADHYARFIRKHQTLGSVPVFAGGIWTWNGLCPSYRKTWLTSEAALTVCKAEGVREVFATMWGDNGGETNLLCALPGMQLFAEHGYAREVDGNKLAARFSFCTGGRFDDFMLLEKPDLISEEEGNRLTLYSPPNPSKFLLWQDPLLGLFDKHAEGRGLGAYYAELERAIEAACERSGIYEPLFRFYARLCGVLKIKSEIGLRLKQAYDGVLSDELRQLADEVLPDLHMRLTALRATHRELWMGTCKPFGWEVLDIRYGGALARLDTAIERLAGYLSGRLERLEELEECRLYFDGPRSNEWHSIGSINAYNRIATAGNL</sequence>
<dbReference type="PANTHER" id="PTHR21040">
    <property type="entry name" value="BCDNA.GH04120"/>
    <property type="match status" value="1"/>
</dbReference>
<evidence type="ECO:0000256" key="2">
    <source>
        <dbReference type="ARBA" id="ARBA00022801"/>
    </source>
</evidence>
<proteinExistence type="inferred from homology"/>
<dbReference type="InterPro" id="IPR038901">
    <property type="entry name" value="HEXDC-like"/>
</dbReference>
<evidence type="ECO:0000313" key="6">
    <source>
        <dbReference type="Proteomes" id="UP000245202"/>
    </source>
</evidence>
<dbReference type="Proteomes" id="UP000245202">
    <property type="component" value="Unassembled WGS sequence"/>
</dbReference>
<feature type="domain" description="Glycoside Hydrolase 20C C-terminal" evidence="4">
    <location>
        <begin position="423"/>
        <end position="614"/>
    </location>
</feature>
<evidence type="ECO:0000313" key="5">
    <source>
        <dbReference type="EMBL" id="GBG05854.1"/>
    </source>
</evidence>
<keyword evidence="2" id="KW-0378">Hydrolase</keyword>
<dbReference type="SUPFAM" id="SSF51445">
    <property type="entry name" value="(Trans)glycosidases"/>
    <property type="match status" value="1"/>
</dbReference>
<organism evidence="5 6">
    <name type="scientific">Paenibacillus agaridevorans</name>
    <dbReference type="NCBI Taxonomy" id="171404"/>
    <lineage>
        <taxon>Bacteria</taxon>
        <taxon>Bacillati</taxon>
        <taxon>Bacillota</taxon>
        <taxon>Bacilli</taxon>
        <taxon>Bacillales</taxon>
        <taxon>Paenibacillaceae</taxon>
        <taxon>Paenibacillus</taxon>
    </lineage>
</organism>
<reference evidence="5 6" key="1">
    <citation type="submission" date="2017-08" db="EMBL/GenBank/DDBJ databases">
        <title>Substantial Increase in Enzyme Production by Combined Drug-Resistance Mutations in Paenibacillus agaridevorans.</title>
        <authorList>
            <person name="Tanaka Y."/>
            <person name="Funane K."/>
            <person name="Hosaka T."/>
            <person name="Shiwa Y."/>
            <person name="Fujita N."/>
            <person name="Miyazaki T."/>
            <person name="Yoshikawa H."/>
            <person name="Murakami K."/>
            <person name="Kasahara K."/>
            <person name="Inaoka T."/>
            <person name="Hiraga Y."/>
            <person name="Ochi K."/>
        </authorList>
    </citation>
    <scope>NUCLEOTIDE SEQUENCE [LARGE SCALE GENOMIC DNA]</scope>
    <source>
        <strain evidence="5 6">T-3040</strain>
    </source>
</reference>
<dbReference type="Pfam" id="PF00728">
    <property type="entry name" value="Glyco_hydro_20"/>
    <property type="match status" value="1"/>
</dbReference>
<dbReference type="AlphaFoldDB" id="A0A2R5ER32"/>
<keyword evidence="6" id="KW-1185">Reference proteome</keyword>
<evidence type="ECO:0000259" key="4">
    <source>
        <dbReference type="Pfam" id="PF18088"/>
    </source>
</evidence>
<dbReference type="InterPro" id="IPR017853">
    <property type="entry name" value="GH"/>
</dbReference>